<dbReference type="EMBL" id="PVNA01000003">
    <property type="protein sequence ID" value="PRX13657.1"/>
    <property type="molecule type" value="Genomic_DNA"/>
</dbReference>
<dbReference type="AlphaFoldDB" id="A0A084JW87"/>
<evidence type="ECO:0000313" key="5">
    <source>
        <dbReference type="Proteomes" id="UP000239997"/>
    </source>
</evidence>
<evidence type="ECO:0000256" key="1">
    <source>
        <dbReference type="SAM" id="Phobius"/>
    </source>
</evidence>
<dbReference type="EMBL" id="JPJI01000032">
    <property type="protein sequence ID" value="KEZ93221.1"/>
    <property type="molecule type" value="Genomic_DNA"/>
</dbReference>
<dbReference type="RefSeq" id="WP_036584930.1">
    <property type="nucleotide sequence ID" value="NZ_JPJI01000032.1"/>
</dbReference>
<dbReference type="Proteomes" id="UP000028531">
    <property type="component" value="Unassembled WGS sequence"/>
</dbReference>
<evidence type="ECO:0000313" key="3">
    <source>
        <dbReference type="EMBL" id="PRX13657.1"/>
    </source>
</evidence>
<keyword evidence="1" id="KW-0472">Membrane</keyword>
<evidence type="ECO:0008006" key="6">
    <source>
        <dbReference type="Google" id="ProtNLM"/>
    </source>
</evidence>
<keyword evidence="5" id="KW-1185">Reference proteome</keyword>
<gene>
    <name evidence="2" type="ORF">IL45_13965</name>
    <name evidence="3" type="ORF">LY02_01902</name>
</gene>
<accession>A0A084JW87</accession>
<sequence>MVTNKEIGSSINDKLKSLNATPSDKVWKELERDLKKKKRKRLIPFWFWITGIGILFVGFLFNGLIFNFFLNNYSNKDFNELPIVDYQTDKAGNKFKSKDQKGLSSTDFKSSQDSLISNQVLLEENEGPVNKNFNGPIYVNQTIFKNTASKAKNILDTQITSNSEFDRVGRGDAKSNDILLKSTNTIVDDKLREIKTAIDSSANKFEDLLEHNEDSLTKKKNSFKLEMNEKKDSLKEIYKNPWSVSVSGIINRYNISNGESVIDRRLNDNQIDRDIQLNYGIALHHNLYNRWTLRVGANLIKYNQSTRNIDSNIINFESLEHISYDVDQQILNNFIAASSTIEIRQKYTYLEIPIQARYSLINGNTDLATILGFQNRLLLNDQTFLNSKSKELLIGKSNNVYDYGVSVHLSLASRIHLYKKLYFNVEPAIYYHIQPFDNRGINLLSEFRLTTSLEYKF</sequence>
<evidence type="ECO:0000313" key="4">
    <source>
        <dbReference type="Proteomes" id="UP000028531"/>
    </source>
</evidence>
<evidence type="ECO:0000313" key="2">
    <source>
        <dbReference type="EMBL" id="KEZ93221.1"/>
    </source>
</evidence>
<protein>
    <recommendedName>
        <fullName evidence="6">Outer membrane protein beta-barrel domain-containing protein</fullName>
    </recommendedName>
</protein>
<proteinExistence type="predicted"/>
<name>A0A084JW87_NONUL</name>
<feature type="transmembrane region" description="Helical" evidence="1">
    <location>
        <begin position="45"/>
        <end position="70"/>
    </location>
</feature>
<reference evidence="2 4" key="1">
    <citation type="submission" date="2014-07" db="EMBL/GenBank/DDBJ databases">
        <title>Draft genome sequence of Nonlabens ulvanivorans, an ulvan degrading bacterium.</title>
        <authorList>
            <person name="Kopel M."/>
            <person name="Helbert W."/>
            <person name="Henrissat B."/>
            <person name="Doniger T."/>
            <person name="Banin E."/>
        </authorList>
    </citation>
    <scope>NUCLEOTIDE SEQUENCE [LARGE SCALE GENOMIC DNA]</scope>
    <source>
        <strain evidence="2 4">PLR</strain>
    </source>
</reference>
<reference evidence="3 5" key="2">
    <citation type="submission" date="2018-03" db="EMBL/GenBank/DDBJ databases">
        <title>Genomic Encyclopedia of Archaeal and Bacterial Type Strains, Phase II (KMG-II): from individual species to whole genera.</title>
        <authorList>
            <person name="Goeker M."/>
        </authorList>
    </citation>
    <scope>NUCLEOTIDE SEQUENCE [LARGE SCALE GENOMIC DNA]</scope>
    <source>
        <strain evidence="3 5">DSM 22727</strain>
    </source>
</reference>
<dbReference type="Proteomes" id="UP000239997">
    <property type="component" value="Unassembled WGS sequence"/>
</dbReference>
<organism evidence="2 4">
    <name type="scientific">Nonlabens ulvanivorans</name>
    <name type="common">Persicivirga ulvanivorans</name>
    <dbReference type="NCBI Taxonomy" id="906888"/>
    <lineage>
        <taxon>Bacteria</taxon>
        <taxon>Pseudomonadati</taxon>
        <taxon>Bacteroidota</taxon>
        <taxon>Flavobacteriia</taxon>
        <taxon>Flavobacteriales</taxon>
        <taxon>Flavobacteriaceae</taxon>
        <taxon>Nonlabens</taxon>
    </lineage>
</organism>
<dbReference type="OrthoDB" id="1319616at2"/>
<comment type="caution">
    <text evidence="2">The sequence shown here is derived from an EMBL/GenBank/DDBJ whole genome shotgun (WGS) entry which is preliminary data.</text>
</comment>
<keyword evidence="1" id="KW-0812">Transmembrane</keyword>
<keyword evidence="1" id="KW-1133">Transmembrane helix</keyword>